<dbReference type="GO" id="GO:0003677">
    <property type="term" value="F:DNA binding"/>
    <property type="evidence" value="ECO:0007669"/>
    <property type="project" value="InterPro"/>
</dbReference>
<sequence>MIPLKCRKVSLPVNSQHNDTCKFLNVSIFILERKMGTSRRAFLIRLGWSKGFLIKETYSSSVTHVVSENNSGDEVQAWLDNQTGRDASSSVHLLDTRWFSESMEAGHPVIVQDRHILKVQGQISLAGSLCPLLEGQTK</sequence>
<dbReference type="GO" id="GO:0005634">
    <property type="term" value="C:nucleus"/>
    <property type="evidence" value="ECO:0007669"/>
    <property type="project" value="TreeGrafter"/>
</dbReference>
<dbReference type="InterPro" id="IPR036420">
    <property type="entry name" value="BRCT_dom_sf"/>
</dbReference>
<dbReference type="Gene3D" id="3.40.50.10190">
    <property type="entry name" value="BRCT domain"/>
    <property type="match status" value="1"/>
</dbReference>
<reference evidence="2" key="1">
    <citation type="submission" date="2025-08" db="UniProtKB">
        <authorList>
            <consortium name="Ensembl"/>
        </authorList>
    </citation>
    <scope>IDENTIFICATION</scope>
</reference>
<dbReference type="FunFam" id="3.40.50.10190:FF:000035">
    <property type="entry name" value="DNA-directed DNA/RNA polymerase mu"/>
    <property type="match status" value="1"/>
</dbReference>
<dbReference type="InterPro" id="IPR001726">
    <property type="entry name" value="TdT/Mu"/>
</dbReference>
<dbReference type="PANTHER" id="PTHR11276">
    <property type="entry name" value="DNA POLYMERASE TYPE-X FAMILY MEMBER"/>
    <property type="match status" value="1"/>
</dbReference>
<proteinExistence type="predicted"/>
<dbReference type="AlphaFoldDB" id="A0A671LVZ1"/>
<dbReference type="PRINTS" id="PR00871">
    <property type="entry name" value="DNAPOLXTDT"/>
</dbReference>
<accession>A0A671LVZ1</accession>
<feature type="domain" description="BRCT" evidence="1">
    <location>
        <begin position="23"/>
        <end position="116"/>
    </location>
</feature>
<dbReference type="GO" id="GO:0003887">
    <property type="term" value="F:DNA-directed DNA polymerase activity"/>
    <property type="evidence" value="ECO:0007669"/>
    <property type="project" value="InterPro"/>
</dbReference>
<reference evidence="2" key="2">
    <citation type="submission" date="2025-09" db="UniProtKB">
        <authorList>
            <consortium name="Ensembl"/>
        </authorList>
    </citation>
    <scope>IDENTIFICATION</scope>
</reference>
<dbReference type="SUPFAM" id="SSF52113">
    <property type="entry name" value="BRCT domain"/>
    <property type="match status" value="1"/>
</dbReference>
<protein>
    <recommendedName>
        <fullName evidence="1">BRCT domain-containing protein</fullName>
    </recommendedName>
</protein>
<dbReference type="PROSITE" id="PS50172">
    <property type="entry name" value="BRCT"/>
    <property type="match status" value="1"/>
</dbReference>
<evidence type="ECO:0000313" key="2">
    <source>
        <dbReference type="Ensembl" id="ENSSANP00000023402.1"/>
    </source>
</evidence>
<dbReference type="GO" id="GO:0006303">
    <property type="term" value="P:double-strand break repair via nonhomologous end joining"/>
    <property type="evidence" value="ECO:0007669"/>
    <property type="project" value="TreeGrafter"/>
</dbReference>
<evidence type="ECO:0000313" key="3">
    <source>
        <dbReference type="Proteomes" id="UP000472260"/>
    </source>
</evidence>
<dbReference type="InterPro" id="IPR022312">
    <property type="entry name" value="DNA_pol_X"/>
</dbReference>
<dbReference type="Ensembl" id="ENSSANT00000024922.1">
    <property type="protein sequence ID" value="ENSSANP00000023402.1"/>
    <property type="gene ID" value="ENSSANG00000012052.1"/>
</dbReference>
<dbReference type="Proteomes" id="UP000472260">
    <property type="component" value="Unassembled WGS sequence"/>
</dbReference>
<dbReference type="PANTHER" id="PTHR11276:SF24">
    <property type="entry name" value="DNA-DIRECTED DNA_RNA POLYMERASE MU"/>
    <property type="match status" value="1"/>
</dbReference>
<organism evidence="2 3">
    <name type="scientific">Sinocyclocheilus anshuiensis</name>
    <dbReference type="NCBI Taxonomy" id="1608454"/>
    <lineage>
        <taxon>Eukaryota</taxon>
        <taxon>Metazoa</taxon>
        <taxon>Chordata</taxon>
        <taxon>Craniata</taxon>
        <taxon>Vertebrata</taxon>
        <taxon>Euteleostomi</taxon>
        <taxon>Actinopterygii</taxon>
        <taxon>Neopterygii</taxon>
        <taxon>Teleostei</taxon>
        <taxon>Ostariophysi</taxon>
        <taxon>Cypriniformes</taxon>
        <taxon>Cyprinidae</taxon>
        <taxon>Cyprininae</taxon>
        <taxon>Sinocyclocheilus</taxon>
    </lineage>
</organism>
<evidence type="ECO:0000259" key="1">
    <source>
        <dbReference type="PROSITE" id="PS50172"/>
    </source>
</evidence>
<name>A0A671LVZ1_9TELE</name>
<keyword evidence="3" id="KW-1185">Reference proteome</keyword>
<dbReference type="InterPro" id="IPR001357">
    <property type="entry name" value="BRCT_dom"/>
</dbReference>